<dbReference type="OrthoDB" id="6500128at2759"/>
<feature type="transmembrane region" description="Helical" evidence="8">
    <location>
        <begin position="290"/>
        <end position="307"/>
    </location>
</feature>
<evidence type="ECO:0000256" key="2">
    <source>
        <dbReference type="ARBA" id="ARBA00022448"/>
    </source>
</evidence>
<comment type="caution">
    <text evidence="11">The sequence shown here is derived from an EMBL/GenBank/DDBJ whole genome shotgun (WGS) entry which is preliminary data.</text>
</comment>
<dbReference type="STRING" id="92696.A0A4R0R2S0"/>
<feature type="transmembrane region" description="Helical" evidence="8">
    <location>
        <begin position="545"/>
        <end position="567"/>
    </location>
</feature>
<feature type="transmembrane region" description="Helical" evidence="8">
    <location>
        <begin position="166"/>
        <end position="186"/>
    </location>
</feature>
<dbReference type="InterPro" id="IPR050173">
    <property type="entry name" value="ABC_transporter_C-like"/>
</dbReference>
<dbReference type="CDD" id="cd03244">
    <property type="entry name" value="ABCC_MRP_domain2"/>
    <property type="match status" value="1"/>
</dbReference>
<evidence type="ECO:0000256" key="4">
    <source>
        <dbReference type="ARBA" id="ARBA00022741"/>
    </source>
</evidence>
<feature type="transmembrane region" description="Helical" evidence="8">
    <location>
        <begin position="98"/>
        <end position="121"/>
    </location>
</feature>
<evidence type="ECO:0000313" key="11">
    <source>
        <dbReference type="EMBL" id="TCD60256.1"/>
    </source>
</evidence>
<dbReference type="CDD" id="cd18596">
    <property type="entry name" value="ABC_6TM_VMR1_D1_like"/>
    <property type="match status" value="1"/>
</dbReference>
<dbReference type="Gene3D" id="1.20.1560.10">
    <property type="entry name" value="ABC transporter type 1, transmembrane domain"/>
    <property type="match status" value="2"/>
</dbReference>
<dbReference type="InterPro" id="IPR027417">
    <property type="entry name" value="P-loop_NTPase"/>
</dbReference>
<sequence>MGPDIEEWKRDVFLSTLAVPVYASGLSALLLVSHSLWRWYAGLSAASPSEAPKGFIERAGGPVIFSYRITRLAACVSLLAFETWGLFHYAGIAEWYETILECGLCCVWAYTSILALLSVLLSPAQVRLATLHSSVVLAIAWMVFAYRDLFPLATLTQEPMDAEDGLVLWAYIGILTIAAVIVPLCVPRIHTPVDPKRSSEVVHPEQTVSILSRLTYTYLDSLILKARKVAHLELDQLPPVPDYDEARHLVTKNLLILDTYIRRKRHIFFGLLSTMRYEYTAVFFGNVLKLVMSFASPIGVNQLLKYLETGGEDALMRPWFWILWLFVGPMIDAIADQYCTFLLYCVGIRCSATITQLIFDHALRIRVKAETRTEPTSGNTTAVATPSNTSINEQQPAALEAVSEAAEDSKHKGVNFVGRLNNLVTSDVAKITDDTDLYVIAFFIPAQITLCVVFLYSILGWSSLVGLAATAAVFPIPGYLTRLMSGFQQTQMQKSDARVQAVTETMSVIRMVKLFGWEGKMNEKIAQTREEELTYIQRVKVFETLIGTAGFVLPFVTTIVTFGIYSIVMKRELTASVVFPSMIVFDMFRVQLSTVSRRLPGFVKAKISLDRLNTFLHETELLDQYNPGHQKLHNNSVADPQVIGFRNASFTWDNTVDGTFTPGRKFKLRVDDDLLFKRGQFNLVVGPTGSGKTSLLMALLGEMHYTPLTLDSFFNLPREGGIAYASQESWVQNETIRVRLGEKGLTLSGGQKARVTLARAVYSPANILLLDDVLAALDVHTAKWIVDKCFQGDLMKGRTVILITHNIALTRPVANFVVSLGSDGSVANQGTLTTVLAKDSQLSAELESEEKELAEKDVSAVEEPLTEEVKKTQYEHRPASEVSAPYYLTNYTALILFTSTMTLAGYLYFIQGAVRVSRNIHQKLVASVLGSTMRWLDVTPTSRVISRCTQDISAVDDTIPSLFGELAEVTTFLIAKFAAVMFIAPTTLIPGLLLAIVAVSVAQVYLKAQRSIKREMSNAQAPVIAHIGAAIAGLGLLVPSETSIGVDGDAHVRVHELVLSGDCHLFSLRERRGVTASDTGFALNMAVGFCELLKYGVFAVNRIEVQGNSLERVQQYLEIEHEPKPSSDGVPPAYWPSSGKLTVEGLSARYSADSPSVLHDVSFTVNSGERVGIVGRTGSGKSSLTLALLRCILTEGKVYLDVLPTNTLNLDSLRSSITIIPQVPELLSGTIRQNLDPFEEHDDAVLNDALRASGLFSLQRDDDAVKLTLDSAIASGGGNLSVGQRQILALARAMVRRSKLLILDEATSAIDNETDNAIQESLRTGLDKDVTLLTIAHRLQTVMDADKIMVLDAGRLVEFGTPRELLKNEHGVLRALVDESGDKDNLHSLLRG</sequence>
<dbReference type="Pfam" id="PF00664">
    <property type="entry name" value="ABC_membrane"/>
    <property type="match status" value="2"/>
</dbReference>
<evidence type="ECO:0000313" key="12">
    <source>
        <dbReference type="Proteomes" id="UP000292702"/>
    </source>
</evidence>
<dbReference type="Gene3D" id="3.40.50.300">
    <property type="entry name" value="P-loop containing nucleotide triphosphate hydrolases"/>
    <property type="match status" value="3"/>
</dbReference>
<dbReference type="GO" id="GO:0005524">
    <property type="term" value="F:ATP binding"/>
    <property type="evidence" value="ECO:0007669"/>
    <property type="project" value="UniProtKB-KW"/>
</dbReference>
<keyword evidence="5" id="KW-0067">ATP-binding</keyword>
<keyword evidence="2" id="KW-0813">Transport</keyword>
<proteinExistence type="predicted"/>
<dbReference type="FunFam" id="3.40.50.300:FF:000838">
    <property type="entry name" value="ABC multidrug transporter (Eurofung)"/>
    <property type="match status" value="1"/>
</dbReference>
<dbReference type="EMBL" id="RWJN01000629">
    <property type="protein sequence ID" value="TCD60256.1"/>
    <property type="molecule type" value="Genomic_DNA"/>
</dbReference>
<dbReference type="PROSITE" id="PS50929">
    <property type="entry name" value="ABC_TM1F"/>
    <property type="match status" value="2"/>
</dbReference>
<feature type="transmembrane region" description="Helical" evidence="8">
    <location>
        <begin position="128"/>
        <end position="146"/>
    </location>
</feature>
<feature type="transmembrane region" description="Helical" evidence="8">
    <location>
        <begin position="464"/>
        <end position="484"/>
    </location>
</feature>
<dbReference type="InterPro" id="IPR036640">
    <property type="entry name" value="ABC1_TM_sf"/>
</dbReference>
<dbReference type="SMART" id="SM00382">
    <property type="entry name" value="AAA"/>
    <property type="match status" value="2"/>
</dbReference>
<feature type="transmembrane region" description="Helical" evidence="8">
    <location>
        <begin position="319"/>
        <end position="335"/>
    </location>
</feature>
<dbReference type="CDD" id="cd18604">
    <property type="entry name" value="ABC_6TM_VMR1_D2_like"/>
    <property type="match status" value="1"/>
</dbReference>
<keyword evidence="7 8" id="KW-0472">Membrane</keyword>
<dbReference type="SUPFAM" id="SSF52540">
    <property type="entry name" value="P-loop containing nucleoside triphosphate hydrolases"/>
    <property type="match status" value="2"/>
</dbReference>
<comment type="subcellular location">
    <subcellularLocation>
        <location evidence="1">Membrane</location>
        <topology evidence="1">Multi-pass membrane protein</topology>
    </subcellularLocation>
</comment>
<feature type="transmembrane region" description="Helical" evidence="8">
    <location>
        <begin position="437"/>
        <end position="458"/>
    </location>
</feature>
<dbReference type="PANTHER" id="PTHR24223:SF356">
    <property type="entry name" value="ATP-BINDING CASSETTE TRANSPORTER ABC4"/>
    <property type="match status" value="1"/>
</dbReference>
<accession>A0A4R0R2S0</accession>
<evidence type="ECO:0000256" key="1">
    <source>
        <dbReference type="ARBA" id="ARBA00004141"/>
    </source>
</evidence>
<evidence type="ECO:0000259" key="10">
    <source>
        <dbReference type="PROSITE" id="PS50929"/>
    </source>
</evidence>
<dbReference type="PROSITE" id="PS50893">
    <property type="entry name" value="ABC_TRANSPORTER_2"/>
    <property type="match status" value="2"/>
</dbReference>
<feature type="domain" description="ABC transmembrane type-1" evidence="10">
    <location>
        <begin position="891"/>
        <end position="1034"/>
    </location>
</feature>
<name>A0A4R0R2S0_9APHY</name>
<dbReference type="PROSITE" id="PS00211">
    <property type="entry name" value="ABC_TRANSPORTER_1"/>
    <property type="match status" value="1"/>
</dbReference>
<dbReference type="InterPro" id="IPR003439">
    <property type="entry name" value="ABC_transporter-like_ATP-bd"/>
</dbReference>
<gene>
    <name evidence="11" type="ORF">EIP91_010457</name>
</gene>
<feature type="domain" description="ABC transmembrane type-1" evidence="10">
    <location>
        <begin position="281"/>
        <end position="604"/>
    </location>
</feature>
<evidence type="ECO:0000256" key="6">
    <source>
        <dbReference type="ARBA" id="ARBA00022989"/>
    </source>
</evidence>
<dbReference type="GO" id="GO:0140359">
    <property type="term" value="F:ABC-type transporter activity"/>
    <property type="evidence" value="ECO:0007669"/>
    <property type="project" value="InterPro"/>
</dbReference>
<dbReference type="PANTHER" id="PTHR24223">
    <property type="entry name" value="ATP-BINDING CASSETTE SUB-FAMILY C"/>
    <property type="match status" value="1"/>
</dbReference>
<dbReference type="InterPro" id="IPR011527">
    <property type="entry name" value="ABC1_TM_dom"/>
</dbReference>
<feature type="domain" description="ABC transporter" evidence="9">
    <location>
        <begin position="1141"/>
        <end position="1378"/>
    </location>
</feature>
<dbReference type="GO" id="GO:0016020">
    <property type="term" value="C:membrane"/>
    <property type="evidence" value="ECO:0007669"/>
    <property type="project" value="UniProtKB-SubCell"/>
</dbReference>
<evidence type="ECO:0008006" key="13">
    <source>
        <dbReference type="Google" id="ProtNLM"/>
    </source>
</evidence>
<evidence type="ECO:0000259" key="9">
    <source>
        <dbReference type="PROSITE" id="PS50893"/>
    </source>
</evidence>
<evidence type="ECO:0000256" key="5">
    <source>
        <dbReference type="ARBA" id="ARBA00022840"/>
    </source>
</evidence>
<keyword evidence="4" id="KW-0547">Nucleotide-binding</keyword>
<keyword evidence="3 8" id="KW-0812">Transmembrane</keyword>
<evidence type="ECO:0000256" key="7">
    <source>
        <dbReference type="ARBA" id="ARBA00023136"/>
    </source>
</evidence>
<dbReference type="SUPFAM" id="SSF90123">
    <property type="entry name" value="ABC transporter transmembrane region"/>
    <property type="match status" value="2"/>
</dbReference>
<evidence type="ECO:0000256" key="3">
    <source>
        <dbReference type="ARBA" id="ARBA00022692"/>
    </source>
</evidence>
<feature type="transmembrane region" description="Helical" evidence="8">
    <location>
        <begin position="886"/>
        <end position="909"/>
    </location>
</feature>
<dbReference type="InterPro" id="IPR003593">
    <property type="entry name" value="AAA+_ATPase"/>
</dbReference>
<feature type="transmembrane region" description="Helical" evidence="8">
    <location>
        <begin position="12"/>
        <end position="32"/>
    </location>
</feature>
<organism evidence="11 12">
    <name type="scientific">Steccherinum ochraceum</name>
    <dbReference type="NCBI Taxonomy" id="92696"/>
    <lineage>
        <taxon>Eukaryota</taxon>
        <taxon>Fungi</taxon>
        <taxon>Dikarya</taxon>
        <taxon>Basidiomycota</taxon>
        <taxon>Agaricomycotina</taxon>
        <taxon>Agaricomycetes</taxon>
        <taxon>Polyporales</taxon>
        <taxon>Steccherinaceae</taxon>
        <taxon>Steccherinum</taxon>
    </lineage>
</organism>
<dbReference type="InterPro" id="IPR017871">
    <property type="entry name" value="ABC_transporter-like_CS"/>
</dbReference>
<reference evidence="11 12" key="1">
    <citation type="submission" date="2018-11" db="EMBL/GenBank/DDBJ databases">
        <title>Genome assembly of Steccherinum ochraceum LE-BIN_3174, the white-rot fungus of the Steccherinaceae family (The Residual Polyporoid clade, Polyporales, Basidiomycota).</title>
        <authorList>
            <person name="Fedorova T.V."/>
            <person name="Glazunova O.A."/>
            <person name="Landesman E.O."/>
            <person name="Moiseenko K.V."/>
            <person name="Psurtseva N.V."/>
            <person name="Savinova O.S."/>
            <person name="Shakhova N.V."/>
            <person name="Tyazhelova T.V."/>
            <person name="Vasina D.V."/>
        </authorList>
    </citation>
    <scope>NUCLEOTIDE SEQUENCE [LARGE SCALE GENOMIC DNA]</scope>
    <source>
        <strain evidence="11 12">LE-BIN_3174</strain>
    </source>
</reference>
<dbReference type="Pfam" id="PF00005">
    <property type="entry name" value="ABC_tran"/>
    <property type="match status" value="2"/>
</dbReference>
<feature type="domain" description="ABC transporter" evidence="9">
    <location>
        <begin position="643"/>
        <end position="848"/>
    </location>
</feature>
<keyword evidence="6 8" id="KW-1133">Transmembrane helix</keyword>
<protein>
    <recommendedName>
        <fullName evidence="13">P-loop containing nucleoside triphosphate hydrolase protein</fullName>
    </recommendedName>
</protein>
<evidence type="ECO:0000256" key="8">
    <source>
        <dbReference type="SAM" id="Phobius"/>
    </source>
</evidence>
<dbReference type="GO" id="GO:0016887">
    <property type="term" value="F:ATP hydrolysis activity"/>
    <property type="evidence" value="ECO:0007669"/>
    <property type="project" value="InterPro"/>
</dbReference>
<feature type="transmembrane region" description="Helical" evidence="8">
    <location>
        <begin position="973"/>
        <end position="1006"/>
    </location>
</feature>
<keyword evidence="12" id="KW-1185">Reference proteome</keyword>
<dbReference type="Proteomes" id="UP000292702">
    <property type="component" value="Unassembled WGS sequence"/>
</dbReference>